<keyword evidence="6 13" id="KW-0961">Cell wall biogenesis/degradation</keyword>
<comment type="similarity">
    <text evidence="1 13">Belongs to the MurCDEF family. MurE subfamily.</text>
</comment>
<keyword evidence="13" id="KW-0460">Magnesium</keyword>
<dbReference type="InterPro" id="IPR036565">
    <property type="entry name" value="Mur-like_cat_sf"/>
</dbReference>
<dbReference type="FunFam" id="3.90.190.20:FF:000006">
    <property type="entry name" value="UDP-N-acetylmuramoyl-L-alanyl-D-glutamate--2,6-diaminopimelate ligase"/>
    <property type="match status" value="1"/>
</dbReference>
<dbReference type="InterPro" id="IPR013221">
    <property type="entry name" value="Mur_ligase_cen"/>
</dbReference>
<evidence type="ECO:0000256" key="11">
    <source>
        <dbReference type="ARBA" id="ARBA00076158"/>
    </source>
</evidence>
<keyword evidence="5 13" id="KW-0131">Cell cycle</keyword>
<dbReference type="EC" id="6.3.2.13" evidence="8 13"/>
<dbReference type="SUPFAM" id="SSF53244">
    <property type="entry name" value="MurD-like peptide ligases, peptide-binding domain"/>
    <property type="match status" value="1"/>
</dbReference>
<keyword evidence="13" id="KW-0963">Cytoplasm</keyword>
<dbReference type="InterPro" id="IPR005761">
    <property type="entry name" value="UDP-N-AcMur-Glu-dNH2Pim_ligase"/>
</dbReference>
<feature type="binding site" evidence="13">
    <location>
        <position position="188"/>
    </location>
    <ligand>
        <name>UDP-N-acetyl-alpha-D-muramoyl-L-alanyl-D-glutamate</name>
        <dbReference type="ChEBI" id="CHEBI:83900"/>
    </ligand>
</feature>
<evidence type="ECO:0000256" key="1">
    <source>
        <dbReference type="ARBA" id="ARBA00005898"/>
    </source>
</evidence>
<dbReference type="GO" id="GO:0071555">
    <property type="term" value="P:cell wall organization"/>
    <property type="evidence" value="ECO:0007669"/>
    <property type="project" value="UniProtKB-KW"/>
</dbReference>
<keyword evidence="3 13" id="KW-0133">Cell shape</keyword>
<evidence type="ECO:0000259" key="16">
    <source>
        <dbReference type="Pfam" id="PF02875"/>
    </source>
</evidence>
<keyword evidence="13 18" id="KW-0436">Ligase</keyword>
<feature type="domain" description="Mur ligase N-terminal catalytic" evidence="15">
    <location>
        <begin position="24"/>
        <end position="97"/>
    </location>
</feature>
<feature type="binding site" evidence="13">
    <location>
        <position position="384"/>
    </location>
    <ligand>
        <name>meso-2,6-diaminopimelate</name>
        <dbReference type="ChEBI" id="CHEBI:57791"/>
    </ligand>
</feature>
<feature type="binding site" evidence="13">
    <location>
        <begin position="111"/>
        <end position="117"/>
    </location>
    <ligand>
        <name>ATP</name>
        <dbReference type="ChEBI" id="CHEBI:30616"/>
    </ligand>
</feature>
<dbReference type="NCBIfam" id="TIGR01085">
    <property type="entry name" value="murE"/>
    <property type="match status" value="1"/>
</dbReference>
<feature type="modified residue" description="N6-carboxylysine" evidence="13">
    <location>
        <position position="220"/>
    </location>
</feature>
<feature type="short sequence motif" description="Meso-diaminopimelate recognition motif" evidence="13">
    <location>
        <begin position="408"/>
        <end position="411"/>
    </location>
</feature>
<feature type="binding site" evidence="13">
    <location>
        <position position="459"/>
    </location>
    <ligand>
        <name>meso-2,6-diaminopimelate</name>
        <dbReference type="ChEBI" id="CHEBI:57791"/>
    </ligand>
</feature>
<evidence type="ECO:0000256" key="2">
    <source>
        <dbReference type="ARBA" id="ARBA00022618"/>
    </source>
</evidence>
<sequence>MPLALDKLLAGLNIPAPAIELCDIQLDTRLLKPGSLFLALKGHAVDGRLFMQQAEQQGAAAILFDNTDGFEPPALNIPCIAVSGLAEKVSELAGLFYETPAQKLALVGVTGTNGKSTCTQLIANWAELLGQRGGVLGTLGNGLFGQLRATENTTGSAISIQQELARFVAENVDVAAMEVSSHGLVQHRVSALQFAAAVFTNLSRDHLDYHHTMEAYADAKRQIFKQATPEHCILNADDATACTWLKDMPQAVIYAIDQRLPNHPGPFVYASDVKYHPQGITISIHSSWGDGVLSAPLLGKFNVSNLLAALAVMLVLQYDFETLCQTASRLQPVTGRMECFGNQDQPLVVVDYAHTPDGLEKALQAARQHCHGRLFCLFGCGGDRDKGKRPQMAAIAEQWADTLILTDDNPRTEDPAAIIADMCAGLQKPERVHIEHSRTEALRLALAQAVPGDIILLAGKGHEDYQIIGKEKHHYSDRETVMQLLGVMP</sequence>
<comment type="function">
    <text evidence="13">Catalyzes the addition of meso-diaminopimelic acid to the nucleotide precursor UDP-N-acetylmuramoyl-L-alanyl-D-glutamate (UMAG) in the biosynthesis of bacterial cell-wall peptidoglycan.</text>
</comment>
<keyword evidence="4 13" id="KW-0573">Peptidoglycan synthesis</keyword>
<dbReference type="GO" id="GO:0008360">
    <property type="term" value="P:regulation of cell shape"/>
    <property type="evidence" value="ECO:0007669"/>
    <property type="project" value="UniProtKB-KW"/>
</dbReference>
<dbReference type="NCBIfam" id="NF001126">
    <property type="entry name" value="PRK00139.1-4"/>
    <property type="match status" value="1"/>
</dbReference>
<feature type="domain" description="Mur ligase C-terminal" evidence="16">
    <location>
        <begin position="335"/>
        <end position="461"/>
    </location>
</feature>
<evidence type="ECO:0000256" key="10">
    <source>
        <dbReference type="ARBA" id="ARBA00075482"/>
    </source>
</evidence>
<dbReference type="InterPro" id="IPR035911">
    <property type="entry name" value="MurE/MurF_N"/>
</dbReference>
<comment type="catalytic activity">
    <reaction evidence="7 13">
        <text>UDP-N-acetyl-alpha-D-muramoyl-L-alanyl-D-glutamate + meso-2,6-diaminopimelate + ATP = UDP-N-acetyl-alpha-D-muramoyl-L-alanyl-gamma-D-glutamyl-meso-2,6-diaminopimelate + ADP + phosphate + H(+)</text>
        <dbReference type="Rhea" id="RHEA:23676"/>
        <dbReference type="ChEBI" id="CHEBI:15378"/>
        <dbReference type="ChEBI" id="CHEBI:30616"/>
        <dbReference type="ChEBI" id="CHEBI:43474"/>
        <dbReference type="ChEBI" id="CHEBI:57791"/>
        <dbReference type="ChEBI" id="CHEBI:83900"/>
        <dbReference type="ChEBI" id="CHEBI:83905"/>
        <dbReference type="ChEBI" id="CHEBI:456216"/>
        <dbReference type="EC" id="6.3.2.13"/>
    </reaction>
</comment>
<dbReference type="Pfam" id="PF02875">
    <property type="entry name" value="Mur_ligase_C"/>
    <property type="match status" value="1"/>
</dbReference>
<dbReference type="GO" id="GO:0008765">
    <property type="term" value="F:UDP-N-acetylmuramoylalanyl-D-glutamate-2,6-diaminopimelate ligase activity"/>
    <property type="evidence" value="ECO:0007669"/>
    <property type="project" value="UniProtKB-UniRule"/>
</dbReference>
<dbReference type="Gene3D" id="3.90.190.20">
    <property type="entry name" value="Mur ligase, C-terminal domain"/>
    <property type="match status" value="1"/>
</dbReference>
<evidence type="ECO:0000256" key="7">
    <source>
        <dbReference type="ARBA" id="ARBA00050251"/>
    </source>
</evidence>
<dbReference type="NCBIfam" id="NF001123">
    <property type="entry name" value="PRK00139.1-1"/>
    <property type="match status" value="1"/>
</dbReference>
<evidence type="ECO:0000259" key="15">
    <source>
        <dbReference type="Pfam" id="PF01225"/>
    </source>
</evidence>
<comment type="caution">
    <text evidence="13">Lacks conserved residue(s) required for the propagation of feature annotation.</text>
</comment>
<dbReference type="PANTHER" id="PTHR23135:SF4">
    <property type="entry name" value="UDP-N-ACETYLMURAMOYL-L-ALANYL-D-GLUTAMATE--2,6-DIAMINOPIMELATE LIGASE MURE HOMOLOG, CHLOROPLASTIC"/>
    <property type="match status" value="1"/>
</dbReference>
<proteinExistence type="inferred from homology"/>
<evidence type="ECO:0000256" key="3">
    <source>
        <dbReference type="ARBA" id="ARBA00022960"/>
    </source>
</evidence>
<comment type="caution">
    <text evidence="18">The sequence shown here is derived from an EMBL/GenBank/DDBJ whole genome shotgun (WGS) entry which is preliminary data.</text>
</comment>
<evidence type="ECO:0000256" key="9">
    <source>
        <dbReference type="ARBA" id="ARBA00072883"/>
    </source>
</evidence>
<feature type="binding site" evidence="13">
    <location>
        <position position="180"/>
    </location>
    <ligand>
        <name>UDP-N-acetyl-alpha-D-muramoyl-L-alanyl-D-glutamate</name>
        <dbReference type="ChEBI" id="CHEBI:83900"/>
    </ligand>
</feature>
<feature type="binding site" evidence="13">
    <location>
        <position position="26"/>
    </location>
    <ligand>
        <name>UDP-N-acetyl-alpha-D-muramoyl-L-alanyl-D-glutamate</name>
        <dbReference type="ChEBI" id="CHEBI:83900"/>
    </ligand>
</feature>
<keyword evidence="19" id="KW-1185">Reference proteome</keyword>
<organism evidence="18 19">
    <name type="scientific">Tolumonas osonensis</name>
    <dbReference type="NCBI Taxonomy" id="675874"/>
    <lineage>
        <taxon>Bacteria</taxon>
        <taxon>Pseudomonadati</taxon>
        <taxon>Pseudomonadota</taxon>
        <taxon>Gammaproteobacteria</taxon>
        <taxon>Aeromonadales</taxon>
        <taxon>Aeromonadaceae</taxon>
        <taxon>Tolumonas</taxon>
    </lineage>
</organism>
<dbReference type="InterPro" id="IPR004101">
    <property type="entry name" value="Mur_ligase_C"/>
</dbReference>
<evidence type="ECO:0000256" key="12">
    <source>
        <dbReference type="ARBA" id="ARBA00081560"/>
    </source>
</evidence>
<dbReference type="GO" id="GO:0009252">
    <property type="term" value="P:peptidoglycan biosynthetic process"/>
    <property type="evidence" value="ECO:0007669"/>
    <property type="project" value="UniProtKB-UniRule"/>
</dbReference>
<reference evidence="18 19" key="1">
    <citation type="submission" date="2020-08" db="EMBL/GenBank/DDBJ databases">
        <title>Genomic Encyclopedia of Type Strains, Phase IV (KMG-IV): sequencing the most valuable type-strain genomes for metagenomic binning, comparative biology and taxonomic classification.</title>
        <authorList>
            <person name="Goeker M."/>
        </authorList>
    </citation>
    <scope>NUCLEOTIDE SEQUENCE [LARGE SCALE GENOMIC DNA]</scope>
    <source>
        <strain evidence="18 19">DSM 22975</strain>
    </source>
</reference>
<comment type="subcellular location">
    <subcellularLocation>
        <location evidence="13 14">Cytoplasm</location>
    </subcellularLocation>
</comment>
<dbReference type="SUPFAM" id="SSF63418">
    <property type="entry name" value="MurE/MurF N-terminal domain"/>
    <property type="match status" value="1"/>
</dbReference>
<dbReference type="GO" id="GO:0051301">
    <property type="term" value="P:cell division"/>
    <property type="evidence" value="ECO:0007669"/>
    <property type="project" value="UniProtKB-KW"/>
</dbReference>
<accession>A0A841GCT3</accession>
<evidence type="ECO:0000256" key="14">
    <source>
        <dbReference type="RuleBase" id="RU004135"/>
    </source>
</evidence>
<dbReference type="InterPro" id="IPR036615">
    <property type="entry name" value="Mur_ligase_C_dom_sf"/>
</dbReference>
<comment type="cofactor">
    <cofactor evidence="13">
        <name>Mg(2+)</name>
        <dbReference type="ChEBI" id="CHEBI:18420"/>
    </cofactor>
</comment>
<dbReference type="GO" id="GO:0000287">
    <property type="term" value="F:magnesium ion binding"/>
    <property type="evidence" value="ECO:0007669"/>
    <property type="project" value="UniProtKB-UniRule"/>
</dbReference>
<evidence type="ECO:0000256" key="4">
    <source>
        <dbReference type="ARBA" id="ARBA00022984"/>
    </source>
</evidence>
<feature type="binding site" evidence="13">
    <location>
        <position position="28"/>
    </location>
    <ligand>
        <name>UDP-N-acetyl-alpha-D-muramoyl-L-alanyl-D-glutamate</name>
        <dbReference type="ChEBI" id="CHEBI:83900"/>
    </ligand>
</feature>
<dbReference type="GO" id="GO:0005524">
    <property type="term" value="F:ATP binding"/>
    <property type="evidence" value="ECO:0007669"/>
    <property type="project" value="UniProtKB-UniRule"/>
</dbReference>
<dbReference type="AlphaFoldDB" id="A0A841GCT3"/>
<evidence type="ECO:0000256" key="5">
    <source>
        <dbReference type="ARBA" id="ARBA00023306"/>
    </source>
</evidence>
<dbReference type="InterPro" id="IPR000713">
    <property type="entry name" value="Mur_ligase_N"/>
</dbReference>
<dbReference type="GO" id="GO:0005737">
    <property type="term" value="C:cytoplasm"/>
    <property type="evidence" value="ECO:0007669"/>
    <property type="project" value="UniProtKB-SubCell"/>
</dbReference>
<keyword evidence="2 13" id="KW-0132">Cell division</keyword>
<dbReference type="RefSeq" id="WP_188025190.1">
    <property type="nucleotide sequence ID" value="NZ_JACHGR010000001.1"/>
</dbReference>
<name>A0A841GCT3_9GAMM</name>
<dbReference type="Gene3D" id="3.40.1190.10">
    <property type="entry name" value="Mur-like, catalytic domain"/>
    <property type="match status" value="1"/>
</dbReference>
<evidence type="ECO:0000313" key="19">
    <source>
        <dbReference type="Proteomes" id="UP000585721"/>
    </source>
</evidence>
<feature type="binding site" evidence="13">
    <location>
        <begin position="153"/>
        <end position="154"/>
    </location>
    <ligand>
        <name>UDP-N-acetyl-alpha-D-muramoyl-L-alanyl-D-glutamate</name>
        <dbReference type="ChEBI" id="CHEBI:83900"/>
    </ligand>
</feature>
<keyword evidence="13" id="KW-0067">ATP-binding</keyword>
<feature type="domain" description="Mur ligase central" evidence="17">
    <location>
        <begin position="109"/>
        <end position="312"/>
    </location>
</feature>
<feature type="binding site" evidence="13">
    <location>
        <begin position="408"/>
        <end position="411"/>
    </location>
    <ligand>
        <name>meso-2,6-diaminopimelate</name>
        <dbReference type="ChEBI" id="CHEBI:57791"/>
    </ligand>
</feature>
<evidence type="ECO:0000256" key="13">
    <source>
        <dbReference type="HAMAP-Rule" id="MF_00208"/>
    </source>
</evidence>
<comment type="PTM">
    <text evidence="13">Carboxylation is probably crucial for Mg(2+) binding and, consequently, for the gamma-phosphate positioning of ATP.</text>
</comment>
<dbReference type="SUPFAM" id="SSF53623">
    <property type="entry name" value="MurD-like peptide ligases, catalytic domain"/>
    <property type="match status" value="1"/>
</dbReference>
<feature type="binding site" evidence="13">
    <location>
        <position position="463"/>
    </location>
    <ligand>
        <name>meso-2,6-diaminopimelate</name>
        <dbReference type="ChEBI" id="CHEBI:57791"/>
    </ligand>
</feature>
<dbReference type="Pfam" id="PF01225">
    <property type="entry name" value="Mur_ligase"/>
    <property type="match status" value="1"/>
</dbReference>
<dbReference type="Pfam" id="PF08245">
    <property type="entry name" value="Mur_ligase_M"/>
    <property type="match status" value="1"/>
</dbReference>
<dbReference type="UniPathway" id="UPA00219"/>
<keyword evidence="13" id="KW-0547">Nucleotide-binding</keyword>
<feature type="binding site" evidence="13">
    <location>
        <position position="152"/>
    </location>
    <ligand>
        <name>UDP-N-acetyl-alpha-D-muramoyl-L-alanyl-D-glutamate</name>
        <dbReference type="ChEBI" id="CHEBI:83900"/>
    </ligand>
</feature>
<dbReference type="Gene3D" id="3.40.1390.10">
    <property type="entry name" value="MurE/MurF, N-terminal domain"/>
    <property type="match status" value="1"/>
</dbReference>
<evidence type="ECO:0000256" key="8">
    <source>
        <dbReference type="ARBA" id="ARBA00066633"/>
    </source>
</evidence>
<dbReference type="EMBL" id="JACHGR010000001">
    <property type="protein sequence ID" value="MBB6054376.1"/>
    <property type="molecule type" value="Genomic_DNA"/>
</dbReference>
<evidence type="ECO:0000256" key="6">
    <source>
        <dbReference type="ARBA" id="ARBA00023316"/>
    </source>
</evidence>
<dbReference type="HAMAP" id="MF_00208">
    <property type="entry name" value="MurE"/>
    <property type="match status" value="1"/>
</dbReference>
<comment type="pathway">
    <text evidence="13 14">Cell wall biogenesis; peptidoglycan biosynthesis.</text>
</comment>
<feature type="binding site" evidence="13">
    <location>
        <position position="186"/>
    </location>
    <ligand>
        <name>UDP-N-acetyl-alpha-D-muramoyl-L-alanyl-D-glutamate</name>
        <dbReference type="ChEBI" id="CHEBI:83900"/>
    </ligand>
</feature>
<evidence type="ECO:0000313" key="18">
    <source>
        <dbReference type="EMBL" id="MBB6054376.1"/>
    </source>
</evidence>
<dbReference type="PANTHER" id="PTHR23135">
    <property type="entry name" value="MUR LIGASE FAMILY MEMBER"/>
    <property type="match status" value="1"/>
</dbReference>
<evidence type="ECO:0000259" key="17">
    <source>
        <dbReference type="Pfam" id="PF08245"/>
    </source>
</evidence>
<dbReference type="Proteomes" id="UP000585721">
    <property type="component" value="Unassembled WGS sequence"/>
</dbReference>
<protein>
    <recommendedName>
        <fullName evidence="9 13">UDP-N-acetylmuramoyl-L-alanyl-D-glutamate--2,6-diaminopimelate ligase</fullName>
        <ecNumber evidence="8 13">6.3.2.13</ecNumber>
    </recommendedName>
    <alternativeName>
        <fullName evidence="10 13">Meso-A2pm-adding enzyme</fullName>
    </alternativeName>
    <alternativeName>
        <fullName evidence="11 13">Meso-diaminopimelate-adding enzyme</fullName>
    </alternativeName>
    <alternativeName>
        <fullName evidence="12 13">UDP-MurNAc-L-Ala-D-Glu:meso-diaminopimelate ligase</fullName>
    </alternativeName>
    <alternativeName>
        <fullName evidence="13">UDP-MurNAc-tripeptide synthetase</fullName>
    </alternativeName>
    <alternativeName>
        <fullName evidence="13">UDP-N-acetylmuramyl-tripeptide synthetase</fullName>
    </alternativeName>
</protein>
<gene>
    <name evidence="13" type="primary">murE</name>
    <name evidence="18" type="ORF">HNR75_000241</name>
</gene>